<reference evidence="1" key="1">
    <citation type="submission" date="2023-06" db="EMBL/GenBank/DDBJ databases">
        <title>Genomic of Parafulvivirga corallium.</title>
        <authorList>
            <person name="Wang G."/>
        </authorList>
    </citation>
    <scope>NUCLEOTIDE SEQUENCE</scope>
    <source>
        <strain evidence="1">BMA10</strain>
    </source>
</reference>
<name>A0ABT8KTM4_9BACT</name>
<gene>
    <name evidence="1" type="ORF">QQ008_15680</name>
</gene>
<accession>A0ABT8KTM4</accession>
<evidence type="ECO:0000313" key="1">
    <source>
        <dbReference type="EMBL" id="MDN5202830.1"/>
    </source>
</evidence>
<dbReference type="EMBL" id="JAUJEA010000005">
    <property type="protein sequence ID" value="MDN5202830.1"/>
    <property type="molecule type" value="Genomic_DNA"/>
</dbReference>
<dbReference type="Proteomes" id="UP001172082">
    <property type="component" value="Unassembled WGS sequence"/>
</dbReference>
<evidence type="ECO:0000313" key="2">
    <source>
        <dbReference type="Proteomes" id="UP001172082"/>
    </source>
</evidence>
<proteinExistence type="predicted"/>
<sequence length="1155" mass="133270">MARKSVYIALLFIFISLSSKGQQSSVQKCMWIKQFNQPLELDSLSVLPSTIKFNHVVDSLVRHEYNLSTGEIIVWAIPGIDSLEVCFEVFPYRLHHKYAKRTLNEYDSNAYFKDNRIHKEQLFGRREELFASPGIEKSGSISRGISFGNNQDVFVNSALNLQLEGKLTEDINIRASISDQNIPFQPEGNTQQIQEFDNVFLQLYNDHGSITAGDVVFKQRNSNFLKYYRNVQGGLLKGTYNFSSNSKAETGFGLAVAKGKFSSTQVPVIEGVLGPYRLQSPNNERFIIVLVNSERVYLDGRLLKRGFNYDYIIDYNQAEITFTNKVLITKFSRVRVDFEYSDQNYSRSVIVADHNQSIGKLDLFVSAYSERDNPNRPLSIGLSNRERALLSEIGDDVPLLDANRADSVVFNENTILYKKIDTVDADNNIHTVFKFSSNPDSAFFNVNFVEVGAGRGNYVQKNTTVNGRIFEWIAPVGGLAQGNFEPATIIPAPAKKQMITMGAAFNLNENTRIFGEIAFSDHDLNLFSTLDNEDNKGLAMKIGYVLEDKPVGFLKDYNWEVSMDYELDTEDFQPIDRFRRVEFDRDWSVAPTNELPRTRDNIFNFSTGLNKDQYNRLKYRFAKRQRDSLVDGQQHHVDLSKRLGVFQLSGQFFEMNSELQKLQSDWSRLDLDFHLESKAIVPGYIYRFDKNEVRSIENDSLVSSAQHFQEHQFYLRSYDSLKTSFRIDYSIREDKVPNLGELIDSNKANTLNVSLESPFDKDHQIGLLFTYRNLETILQGGEVKNEETIMGRLDWRSNFFNKVLRSNLTYAISNGRELKREFIFLMVPTGEGTHTWRDINEDEVQDLNEFFEAINFDERNYIKIFVPTSEYIQAFTNNFNYKLDIRPPSAWFKAGGTKRFLSKFSNNTSINILKKFTDDDLISRLAPFIKEIDEAKILSTREAIRSTLFYNRVNPKFGFDITYKSNQRKQLLTNGFETRKEDDYSFNIRWSVQRTWNFRVQLQLKDRANLSDFLLERNYLINSYRVTPEIAWQPNNLFRISSSFARTDNENNLSTDSNESSVIDEFSLNMRLTKVGKSSLNATFKFIDITFEGEENSPVGYELLRALRPGNNLTWSLNLQQKIAGGLQLSLHYDGRKSPERSPIHVGRMQLRALF</sequence>
<protein>
    <recommendedName>
        <fullName evidence="3">Cell surface protein SprA</fullName>
    </recommendedName>
</protein>
<dbReference type="RefSeq" id="WP_346752849.1">
    <property type="nucleotide sequence ID" value="NZ_JAUJEA010000005.1"/>
</dbReference>
<organism evidence="1 2">
    <name type="scientific">Splendidivirga corallicola</name>
    <dbReference type="NCBI Taxonomy" id="3051826"/>
    <lineage>
        <taxon>Bacteria</taxon>
        <taxon>Pseudomonadati</taxon>
        <taxon>Bacteroidota</taxon>
        <taxon>Cytophagia</taxon>
        <taxon>Cytophagales</taxon>
        <taxon>Splendidivirgaceae</taxon>
        <taxon>Splendidivirga</taxon>
    </lineage>
</organism>
<keyword evidence="2" id="KW-1185">Reference proteome</keyword>
<evidence type="ECO:0008006" key="3">
    <source>
        <dbReference type="Google" id="ProtNLM"/>
    </source>
</evidence>
<comment type="caution">
    <text evidence="1">The sequence shown here is derived from an EMBL/GenBank/DDBJ whole genome shotgun (WGS) entry which is preliminary data.</text>
</comment>